<reference evidence="8 9" key="1">
    <citation type="journal article" date="2013" name="Nat. Commun.">
        <title>Genome analysis reveals insights into physiology and longevity of the Brandt's bat Myotis brandtii.</title>
        <authorList>
            <person name="Seim I."/>
            <person name="Fang X."/>
            <person name="Xiong Z."/>
            <person name="Lobanov A.V."/>
            <person name="Huang Z."/>
            <person name="Ma S."/>
            <person name="Feng Y."/>
            <person name="Turanov A.A."/>
            <person name="Zhu Y."/>
            <person name="Lenz T.L."/>
            <person name="Gerashchenko M.V."/>
            <person name="Fan D."/>
            <person name="Hee Yim S."/>
            <person name="Yao X."/>
            <person name="Jordan D."/>
            <person name="Xiong Y."/>
            <person name="Ma Y."/>
            <person name="Lyapunov A.N."/>
            <person name="Chen G."/>
            <person name="Kulakova O.I."/>
            <person name="Sun Y."/>
            <person name="Lee S.G."/>
            <person name="Bronson R.T."/>
            <person name="Moskalev A.A."/>
            <person name="Sunyaev S.R."/>
            <person name="Zhang G."/>
            <person name="Krogh A."/>
            <person name="Wang J."/>
            <person name="Gladyshev V.N."/>
        </authorList>
    </citation>
    <scope>NUCLEOTIDE SEQUENCE [LARGE SCALE GENOMIC DNA]</scope>
</reference>
<dbReference type="eggNOG" id="KOG0186">
    <property type="taxonomic scope" value="Eukaryota"/>
</dbReference>
<dbReference type="InterPro" id="IPR002872">
    <property type="entry name" value="Proline_DH_dom"/>
</dbReference>
<accession>S7N2E1</accession>
<sequence length="132" mass="14679">MRHAALEFDILALEVLAGGADLDAYDNVTLDLELARREGWCFGAKLVRGAYMAQERARAAEIGYEDPINPTYEATNAMYHRCLNYVLEELKNNGKAEVMVASHNEDTVRFTLRRSKAGAPVPQQGHPEPKAC</sequence>
<comment type="pathway">
    <text evidence="1">Amino-acid degradation; L-proline degradation into L-glutamate; L-glutamate from L-proline: step 1/2.</text>
</comment>
<gene>
    <name evidence="8" type="ORF">D623_10000758</name>
</gene>
<evidence type="ECO:0000256" key="2">
    <source>
        <dbReference type="ARBA" id="ARBA00005869"/>
    </source>
</evidence>
<keyword evidence="3 6" id="KW-0560">Oxidoreductase</keyword>
<dbReference type="Proteomes" id="UP000052978">
    <property type="component" value="Unassembled WGS sequence"/>
</dbReference>
<dbReference type="EMBL" id="KE163199">
    <property type="protein sequence ID" value="EPQ11166.1"/>
    <property type="molecule type" value="Genomic_DNA"/>
</dbReference>
<keyword evidence="9" id="KW-1185">Reference proteome</keyword>
<dbReference type="PANTHER" id="PTHR13914:SF0">
    <property type="entry name" value="PROLINE DEHYDROGENASE 1, MITOCHONDRIAL"/>
    <property type="match status" value="1"/>
</dbReference>
<evidence type="ECO:0000313" key="9">
    <source>
        <dbReference type="Proteomes" id="UP000052978"/>
    </source>
</evidence>
<dbReference type="GO" id="GO:0010133">
    <property type="term" value="P:L-proline catabolic process to L-glutamate"/>
    <property type="evidence" value="ECO:0007669"/>
    <property type="project" value="TreeGrafter"/>
</dbReference>
<comment type="similarity">
    <text evidence="2 6">Belongs to the proline oxidase family.</text>
</comment>
<protein>
    <recommendedName>
        <fullName evidence="6">Proline dehydrogenase</fullName>
        <ecNumber evidence="6">1.5.5.2</ecNumber>
    </recommendedName>
</protein>
<name>S7N2E1_MYOBR</name>
<evidence type="ECO:0000259" key="7">
    <source>
        <dbReference type="Pfam" id="PF01619"/>
    </source>
</evidence>
<evidence type="ECO:0000256" key="3">
    <source>
        <dbReference type="ARBA" id="ARBA00023002"/>
    </source>
</evidence>
<dbReference type="GO" id="GO:0004657">
    <property type="term" value="F:proline dehydrogenase activity"/>
    <property type="evidence" value="ECO:0007669"/>
    <property type="project" value="UniProtKB-EC"/>
</dbReference>
<dbReference type="Gene3D" id="3.20.20.220">
    <property type="match status" value="1"/>
</dbReference>
<dbReference type="InterPro" id="IPR029041">
    <property type="entry name" value="FAD-linked_oxidoreductase-like"/>
</dbReference>
<evidence type="ECO:0000256" key="6">
    <source>
        <dbReference type="RuleBase" id="RU364054"/>
    </source>
</evidence>
<keyword evidence="6" id="KW-0285">Flavoprotein</keyword>
<proteinExistence type="inferred from homology"/>
<dbReference type="SUPFAM" id="SSF51730">
    <property type="entry name" value="FAD-linked oxidoreductase"/>
    <property type="match status" value="1"/>
</dbReference>
<dbReference type="GO" id="GO:0071949">
    <property type="term" value="F:FAD binding"/>
    <property type="evidence" value="ECO:0007669"/>
    <property type="project" value="TreeGrafter"/>
</dbReference>
<comment type="function">
    <text evidence="6">Converts proline to delta-1-pyrroline-5-carboxylate.</text>
</comment>
<feature type="domain" description="Proline dehydrogenase" evidence="7">
    <location>
        <begin position="23"/>
        <end position="115"/>
    </location>
</feature>
<dbReference type="PANTHER" id="PTHR13914">
    <property type="entry name" value="PROLINE OXIDASE"/>
    <property type="match status" value="1"/>
</dbReference>
<dbReference type="EC" id="1.5.5.2" evidence="6"/>
<evidence type="ECO:0000256" key="1">
    <source>
        <dbReference type="ARBA" id="ARBA00004739"/>
    </source>
</evidence>
<evidence type="ECO:0000256" key="4">
    <source>
        <dbReference type="ARBA" id="ARBA00023062"/>
    </source>
</evidence>
<organism evidence="8 9">
    <name type="scientific">Myotis brandtii</name>
    <name type="common">Brandt's bat</name>
    <dbReference type="NCBI Taxonomy" id="109478"/>
    <lineage>
        <taxon>Eukaryota</taxon>
        <taxon>Metazoa</taxon>
        <taxon>Chordata</taxon>
        <taxon>Craniata</taxon>
        <taxon>Vertebrata</taxon>
        <taxon>Euteleostomi</taxon>
        <taxon>Mammalia</taxon>
        <taxon>Eutheria</taxon>
        <taxon>Laurasiatheria</taxon>
        <taxon>Chiroptera</taxon>
        <taxon>Yangochiroptera</taxon>
        <taxon>Vespertilionidae</taxon>
        <taxon>Myotis</taxon>
    </lineage>
</organism>
<evidence type="ECO:0000313" key="8">
    <source>
        <dbReference type="EMBL" id="EPQ11166.1"/>
    </source>
</evidence>
<dbReference type="AlphaFoldDB" id="S7N2E1"/>
<comment type="cofactor">
    <cofactor evidence="6">
        <name>FAD</name>
        <dbReference type="ChEBI" id="CHEBI:57692"/>
    </cofactor>
</comment>
<dbReference type="Pfam" id="PF01619">
    <property type="entry name" value="Pro_dh"/>
    <property type="match status" value="1"/>
</dbReference>
<keyword evidence="6" id="KW-0274">FAD</keyword>
<keyword evidence="4 6" id="KW-0642">Proline metabolism</keyword>
<comment type="catalytic activity">
    <reaction evidence="5 6">
        <text>L-proline + a quinone = (S)-1-pyrroline-5-carboxylate + a quinol + H(+)</text>
        <dbReference type="Rhea" id="RHEA:23784"/>
        <dbReference type="ChEBI" id="CHEBI:15378"/>
        <dbReference type="ChEBI" id="CHEBI:17388"/>
        <dbReference type="ChEBI" id="CHEBI:24646"/>
        <dbReference type="ChEBI" id="CHEBI:60039"/>
        <dbReference type="ChEBI" id="CHEBI:132124"/>
        <dbReference type="EC" id="1.5.5.2"/>
    </reaction>
</comment>
<evidence type="ECO:0000256" key="5">
    <source>
        <dbReference type="ARBA" id="ARBA00048779"/>
    </source>
</evidence>
<dbReference type="InterPro" id="IPR015659">
    <property type="entry name" value="Proline_oxidase"/>
</dbReference>
<dbReference type="GO" id="GO:0005739">
    <property type="term" value="C:mitochondrion"/>
    <property type="evidence" value="ECO:0007669"/>
    <property type="project" value="TreeGrafter"/>
</dbReference>